<name>A0A6A5VAY7_9PLEO</name>
<dbReference type="Proteomes" id="UP000800036">
    <property type="component" value="Unassembled WGS sequence"/>
</dbReference>
<feature type="compositionally biased region" description="Polar residues" evidence="1">
    <location>
        <begin position="45"/>
        <end position="58"/>
    </location>
</feature>
<evidence type="ECO:0000256" key="1">
    <source>
        <dbReference type="SAM" id="MobiDB-lite"/>
    </source>
</evidence>
<accession>A0A6A5VAY7</accession>
<feature type="region of interest" description="Disordered" evidence="1">
    <location>
        <begin position="1"/>
        <end position="58"/>
    </location>
</feature>
<dbReference type="EMBL" id="ML976675">
    <property type="protein sequence ID" value="KAF1974324.1"/>
    <property type="molecule type" value="Genomic_DNA"/>
</dbReference>
<organism evidence="2 3">
    <name type="scientific">Bimuria novae-zelandiae CBS 107.79</name>
    <dbReference type="NCBI Taxonomy" id="1447943"/>
    <lineage>
        <taxon>Eukaryota</taxon>
        <taxon>Fungi</taxon>
        <taxon>Dikarya</taxon>
        <taxon>Ascomycota</taxon>
        <taxon>Pezizomycotina</taxon>
        <taxon>Dothideomycetes</taxon>
        <taxon>Pleosporomycetidae</taxon>
        <taxon>Pleosporales</taxon>
        <taxon>Massarineae</taxon>
        <taxon>Didymosphaeriaceae</taxon>
        <taxon>Bimuria</taxon>
    </lineage>
</organism>
<evidence type="ECO:0000313" key="2">
    <source>
        <dbReference type="EMBL" id="KAF1974324.1"/>
    </source>
</evidence>
<keyword evidence="3" id="KW-1185">Reference proteome</keyword>
<gene>
    <name evidence="2" type="ORF">BU23DRAFT_115011</name>
</gene>
<sequence>MIADTNAHGGDYTQTNRVPPFPRRHTQVVKHHQAVHDRRHKQHAHQPSNSRNQSFKNIATNPRSNASLQVSLAVFQGQKKSSLHPTQSITRISGLTPMAPEKTRRIQSLGSRADTLLCLQTFGVGTVAEAQFFQKQRDAATCMAATPHFIHHGVLYRVPDRP</sequence>
<feature type="compositionally biased region" description="Basic residues" evidence="1">
    <location>
        <begin position="22"/>
        <end position="44"/>
    </location>
</feature>
<evidence type="ECO:0000313" key="3">
    <source>
        <dbReference type="Proteomes" id="UP000800036"/>
    </source>
</evidence>
<dbReference type="AlphaFoldDB" id="A0A6A5VAY7"/>
<reference evidence="2" key="1">
    <citation type="journal article" date="2020" name="Stud. Mycol.">
        <title>101 Dothideomycetes genomes: a test case for predicting lifestyles and emergence of pathogens.</title>
        <authorList>
            <person name="Haridas S."/>
            <person name="Albert R."/>
            <person name="Binder M."/>
            <person name="Bloem J."/>
            <person name="Labutti K."/>
            <person name="Salamov A."/>
            <person name="Andreopoulos B."/>
            <person name="Baker S."/>
            <person name="Barry K."/>
            <person name="Bills G."/>
            <person name="Bluhm B."/>
            <person name="Cannon C."/>
            <person name="Castanera R."/>
            <person name="Culley D."/>
            <person name="Daum C."/>
            <person name="Ezra D."/>
            <person name="Gonzalez J."/>
            <person name="Henrissat B."/>
            <person name="Kuo A."/>
            <person name="Liang C."/>
            <person name="Lipzen A."/>
            <person name="Lutzoni F."/>
            <person name="Magnuson J."/>
            <person name="Mondo S."/>
            <person name="Nolan M."/>
            <person name="Ohm R."/>
            <person name="Pangilinan J."/>
            <person name="Park H.-J."/>
            <person name="Ramirez L."/>
            <person name="Alfaro M."/>
            <person name="Sun H."/>
            <person name="Tritt A."/>
            <person name="Yoshinaga Y."/>
            <person name="Zwiers L.-H."/>
            <person name="Turgeon B."/>
            <person name="Goodwin S."/>
            <person name="Spatafora J."/>
            <person name="Crous P."/>
            <person name="Grigoriev I."/>
        </authorList>
    </citation>
    <scope>NUCLEOTIDE SEQUENCE</scope>
    <source>
        <strain evidence="2">CBS 107.79</strain>
    </source>
</reference>
<proteinExistence type="predicted"/>
<protein>
    <submittedName>
        <fullName evidence="2">Uncharacterized protein</fullName>
    </submittedName>
</protein>